<dbReference type="InterPro" id="IPR027417">
    <property type="entry name" value="P-loop_NTPase"/>
</dbReference>
<keyword evidence="15" id="KW-0539">Nucleus</keyword>
<dbReference type="GO" id="GO:0005524">
    <property type="term" value="F:ATP binding"/>
    <property type="evidence" value="ECO:0007669"/>
    <property type="project" value="UniProtKB-KW"/>
</dbReference>
<dbReference type="GO" id="GO:0046872">
    <property type="term" value="F:metal ion binding"/>
    <property type="evidence" value="ECO:0007669"/>
    <property type="project" value="UniProtKB-KW"/>
</dbReference>
<dbReference type="RefSeq" id="XP_018229187.1">
    <property type="nucleotide sequence ID" value="XM_018374615.1"/>
</dbReference>
<evidence type="ECO:0000259" key="24">
    <source>
        <dbReference type="PROSITE" id="PS51193"/>
    </source>
</evidence>
<evidence type="ECO:0000256" key="23">
    <source>
        <dbReference type="SAM" id="Coils"/>
    </source>
</evidence>
<dbReference type="PROSITE" id="PS51193">
    <property type="entry name" value="HELICASE_ATP_BIND_2"/>
    <property type="match status" value="1"/>
</dbReference>
<dbReference type="Proteomes" id="UP000053447">
    <property type="component" value="Unassembled WGS sequence"/>
</dbReference>
<evidence type="ECO:0000256" key="11">
    <source>
        <dbReference type="ARBA" id="ARBA00023004"/>
    </source>
</evidence>
<dbReference type="InterPro" id="IPR013020">
    <property type="entry name" value="Rad3/Chl1-like"/>
</dbReference>
<keyword evidence="23" id="KW-0175">Coiled coil</keyword>
<dbReference type="SMART" id="SM00491">
    <property type="entry name" value="HELICc2"/>
    <property type="match status" value="1"/>
</dbReference>
<dbReference type="GO" id="GO:0035861">
    <property type="term" value="C:site of double-strand break"/>
    <property type="evidence" value="ECO:0007669"/>
    <property type="project" value="EnsemblFungi"/>
</dbReference>
<dbReference type="NCBIfam" id="TIGR00604">
    <property type="entry name" value="rad3"/>
    <property type="match status" value="1"/>
</dbReference>
<dbReference type="GeneID" id="28940870"/>
<feature type="coiled-coil region" evidence="23">
    <location>
        <begin position="81"/>
        <end position="108"/>
    </location>
</feature>
<comment type="caution">
    <text evidence="25">The sequence shown here is derived from an EMBL/GenBank/DDBJ whole genome shotgun (WGS) entry which is preliminary data.</text>
</comment>
<evidence type="ECO:0000256" key="10">
    <source>
        <dbReference type="ARBA" id="ARBA00022840"/>
    </source>
</evidence>
<sequence>MSNIKNFHHPFKPYKIQNEFMEALYLAIEAGGVSIFDSPTGTGKSLSIICGALTWLREHDYICLEEAQKNVQSDEPEWIIKYEIEEKKKSLQMRRKEIEEKFEKIRKEEEINRNKEISRNFFFKKRRLNDLNQNSDDESFLVDEYNSDDDSHKSYLDSIDTNFSPQVLQLLQKLKYPIEEKKDLTDDDRYPEELKIIYASRTHSQLTQFINELRRVSFPSTFQDNTVQPVRHIALASRKNLCINPNVSKLSNINLINEKCIELQKHNTIPEGRCRYLPKDDKTKIHNFRDHALANIRDIEDLVILGQKLDICPYYSSRTALKLAEIITLPYPLLLQASARETLNLSLKNNIVIIDEAHNLIDTITSIYSSTITFSQVSLAMNQINIYLSKFNKKLKGKNLVYIKQIIKLLKNISNFMECKNNIIGDIQVEQSEILFYGGGDQVNIYKLEKYMKNSGLARKVDEYFEKKSKNLDQTKTNTEKNIILGLPILSHIQTFLLNLTNPFTEGKIFFGHIEKAQINGKTNTDCYLKYLLLNPCYQFKEIVNEARAVILAGGTMEPMDDFIYQLFPYLQKEKIHRFSCGHIISPDHLCAIIVSTGPTRKEFIFNYEKRNNDDILNELGSALINLCRVIPDGVICFFPSYDYLEEIVKKWHIKQGTKLSIWERLEQKKKIFKEERFSTDIENMLQNYSNTINSSNTSHYNGALLLSVIGGKLSEGINFSDKLGRGVIIVGLPFPNIQSAEWKAKLEFVENNFRQNFLNNPSIQKGSIENLIKSIRKEYYENTCMRSVNQSIGRAIRHRNDYAAIIFLDKRYESEHIRDKISKWIKNSIISPDKETKDNFGLLLKHLINFFENKK</sequence>
<dbReference type="SUPFAM" id="SSF52540">
    <property type="entry name" value="P-loop containing nucleoside triphosphate hydrolases"/>
    <property type="match status" value="1"/>
</dbReference>
<evidence type="ECO:0000256" key="7">
    <source>
        <dbReference type="ARBA" id="ARBA00022741"/>
    </source>
</evidence>
<evidence type="ECO:0000256" key="21">
    <source>
        <dbReference type="ARBA" id="ARBA00045702"/>
    </source>
</evidence>
<dbReference type="CDD" id="cd18788">
    <property type="entry name" value="SF2_C_XPD"/>
    <property type="match status" value="1"/>
</dbReference>
<dbReference type="GO" id="GO:0005634">
    <property type="term" value="C:nucleus"/>
    <property type="evidence" value="ECO:0007669"/>
    <property type="project" value="UniProtKB-SubCell"/>
</dbReference>
<dbReference type="FunFam" id="3.40.50.300:FF:002774">
    <property type="entry name" value="ATP-dependent DNA helicase chl1"/>
    <property type="match status" value="1"/>
</dbReference>
<dbReference type="InterPro" id="IPR045028">
    <property type="entry name" value="DinG/Rad3-like"/>
</dbReference>
<evidence type="ECO:0000256" key="8">
    <source>
        <dbReference type="ARBA" id="ARBA00022801"/>
    </source>
</evidence>
<keyword evidence="10" id="KW-0067">ATP-binding</keyword>
<dbReference type="GO" id="GO:0003677">
    <property type="term" value="F:DNA binding"/>
    <property type="evidence" value="ECO:0007669"/>
    <property type="project" value="UniProtKB-KW"/>
</dbReference>
<evidence type="ECO:0000256" key="20">
    <source>
        <dbReference type="ARBA" id="ARBA00045008"/>
    </source>
</evidence>
<dbReference type="InterPro" id="IPR006555">
    <property type="entry name" value="ATP-dep_Helicase_C"/>
</dbReference>
<evidence type="ECO:0000256" key="5">
    <source>
        <dbReference type="ARBA" id="ARBA00017386"/>
    </source>
</evidence>
<keyword evidence="13" id="KW-0238">DNA-binding</keyword>
<dbReference type="AlphaFoldDB" id="A0A0W4ZLB5"/>
<comment type="similarity">
    <text evidence="3">Belongs to the DEAD box helicase family. DEAH subfamily. DDX11/CHL1 sub-subfamily.</text>
</comment>
<dbReference type="EMBL" id="LFWA01000010">
    <property type="protein sequence ID" value="KTW29078.1"/>
    <property type="molecule type" value="Genomic_DNA"/>
</dbReference>
<dbReference type="GO" id="GO:0031571">
    <property type="term" value="P:mitotic G1 DNA damage checkpoint signaling"/>
    <property type="evidence" value="ECO:0007669"/>
    <property type="project" value="EnsemblFungi"/>
</dbReference>
<protein>
    <recommendedName>
        <fullName evidence="5">ATP-dependent DNA helicase CHL1</fullName>
        <ecNumber evidence="18">5.6.2.3</ecNumber>
    </recommendedName>
    <alternativeName>
        <fullName evidence="4">ATP-dependent DNA helicase chl1</fullName>
    </alternativeName>
    <alternativeName>
        <fullName evidence="17">Chromosome loss protein 1</fullName>
    </alternativeName>
    <alternativeName>
        <fullName evidence="19 20">DNA 5'-3' helicase CHL1</fullName>
    </alternativeName>
</protein>
<organism evidence="25 26">
    <name type="scientific">Pneumocystis jirovecii (strain RU7)</name>
    <name type="common">Human pneumocystis pneumonia agent</name>
    <dbReference type="NCBI Taxonomy" id="1408657"/>
    <lineage>
        <taxon>Eukaryota</taxon>
        <taxon>Fungi</taxon>
        <taxon>Dikarya</taxon>
        <taxon>Ascomycota</taxon>
        <taxon>Taphrinomycotina</taxon>
        <taxon>Pneumocystomycetes</taxon>
        <taxon>Pneumocystaceae</taxon>
        <taxon>Pneumocystis</taxon>
    </lineage>
</organism>
<dbReference type="GO" id="GO:0045005">
    <property type="term" value="P:DNA-templated DNA replication maintenance of fidelity"/>
    <property type="evidence" value="ECO:0007669"/>
    <property type="project" value="EnsemblFungi"/>
</dbReference>
<keyword evidence="7" id="KW-0547">Nucleotide-binding</keyword>
<reference evidence="26" key="1">
    <citation type="journal article" date="2016" name="Nat. Commun.">
        <title>Genome analysis of three Pneumocystis species reveals adaptation mechanisms to life exclusively in mammalian hosts.</title>
        <authorList>
            <person name="Ma L."/>
            <person name="Chen Z."/>
            <person name="Huang D.W."/>
            <person name="Kutty G."/>
            <person name="Ishihara M."/>
            <person name="Wang H."/>
            <person name="Abouelleil A."/>
            <person name="Bishop L."/>
            <person name="Davey E."/>
            <person name="Deng R."/>
            <person name="Deng X."/>
            <person name="Fan L."/>
            <person name="Fantoni G."/>
            <person name="Fitzgerald M."/>
            <person name="Gogineni E."/>
            <person name="Goldberg J.M."/>
            <person name="Handley G."/>
            <person name="Hu X."/>
            <person name="Huber C."/>
            <person name="Jiao X."/>
            <person name="Jones K."/>
            <person name="Levin J.Z."/>
            <person name="Liu Y."/>
            <person name="Macdonald P."/>
            <person name="Melnikov A."/>
            <person name="Raley C."/>
            <person name="Sassi M."/>
            <person name="Sherman B.T."/>
            <person name="Song X."/>
            <person name="Sykes S."/>
            <person name="Tran B."/>
            <person name="Walsh L."/>
            <person name="Xia Y."/>
            <person name="Yang J."/>
            <person name="Young S."/>
            <person name="Zeng Q."/>
            <person name="Zheng X."/>
            <person name="Stephens R."/>
            <person name="Nusbaum C."/>
            <person name="Birren B.W."/>
            <person name="Azadi P."/>
            <person name="Lempicki R.A."/>
            <person name="Cuomo C.A."/>
            <person name="Kovacs J.A."/>
        </authorList>
    </citation>
    <scope>NUCLEOTIDE SEQUENCE [LARGE SCALE GENOMIC DNA]</scope>
    <source>
        <strain evidence="26">RU7</strain>
    </source>
</reference>
<evidence type="ECO:0000313" key="25">
    <source>
        <dbReference type="EMBL" id="KTW29078.1"/>
    </source>
</evidence>
<keyword evidence="12" id="KW-0411">Iron-sulfur</keyword>
<dbReference type="GO" id="GO:0007064">
    <property type="term" value="P:mitotic sister chromatid cohesion"/>
    <property type="evidence" value="ECO:0007669"/>
    <property type="project" value="EnsemblFungi"/>
</dbReference>
<evidence type="ECO:0000256" key="4">
    <source>
        <dbReference type="ARBA" id="ARBA00016387"/>
    </source>
</evidence>
<comment type="subcellular location">
    <subcellularLocation>
        <location evidence="2">Nucleus</location>
    </subcellularLocation>
</comment>
<evidence type="ECO:0000256" key="19">
    <source>
        <dbReference type="ARBA" id="ARBA00044998"/>
    </source>
</evidence>
<dbReference type="GO" id="GO:0016818">
    <property type="term" value="F:hydrolase activity, acting on acid anhydrides, in phosphorus-containing anhydrides"/>
    <property type="evidence" value="ECO:0007669"/>
    <property type="project" value="InterPro"/>
</dbReference>
<dbReference type="eggNOG" id="KOG1133">
    <property type="taxonomic scope" value="Eukaryota"/>
</dbReference>
<keyword evidence="11" id="KW-0408">Iron</keyword>
<evidence type="ECO:0000256" key="9">
    <source>
        <dbReference type="ARBA" id="ARBA00022806"/>
    </source>
</evidence>
<dbReference type="EC" id="5.6.2.3" evidence="18"/>
<keyword evidence="14" id="KW-0413">Isomerase</keyword>
<dbReference type="GO" id="GO:0000785">
    <property type="term" value="C:chromatin"/>
    <property type="evidence" value="ECO:0007669"/>
    <property type="project" value="EnsemblFungi"/>
</dbReference>
<dbReference type="InterPro" id="IPR006554">
    <property type="entry name" value="Helicase-like_DEXD_c2"/>
</dbReference>
<evidence type="ECO:0000256" key="3">
    <source>
        <dbReference type="ARBA" id="ARBA00008435"/>
    </source>
</evidence>
<dbReference type="Pfam" id="PF13307">
    <property type="entry name" value="Helicase_C_2"/>
    <property type="match status" value="1"/>
</dbReference>
<evidence type="ECO:0000256" key="6">
    <source>
        <dbReference type="ARBA" id="ARBA00022723"/>
    </source>
</evidence>
<evidence type="ECO:0000256" key="1">
    <source>
        <dbReference type="ARBA" id="ARBA00001966"/>
    </source>
</evidence>
<dbReference type="InterPro" id="IPR010614">
    <property type="entry name" value="RAD3-like_helicase_DEAD"/>
</dbReference>
<dbReference type="PANTHER" id="PTHR11472:SF41">
    <property type="entry name" value="ATP-DEPENDENT DNA HELICASE DDX11-RELATED"/>
    <property type="match status" value="1"/>
</dbReference>
<dbReference type="Pfam" id="PF06733">
    <property type="entry name" value="DEAD_2"/>
    <property type="match status" value="1"/>
</dbReference>
<dbReference type="GO" id="GO:0036297">
    <property type="term" value="P:interstrand cross-link repair"/>
    <property type="evidence" value="ECO:0007669"/>
    <property type="project" value="EnsemblFungi"/>
</dbReference>
<dbReference type="FunFam" id="3.40.50.300:FF:001372">
    <property type="entry name" value="ATP-dependent DNA helicase chl1"/>
    <property type="match status" value="1"/>
</dbReference>
<evidence type="ECO:0000256" key="12">
    <source>
        <dbReference type="ARBA" id="ARBA00023014"/>
    </source>
</evidence>
<name>A0A0W4ZLB5_PNEJ7</name>
<keyword evidence="6" id="KW-0479">Metal-binding</keyword>
<dbReference type="GO" id="GO:0043139">
    <property type="term" value="F:5'-3' DNA helicase activity"/>
    <property type="evidence" value="ECO:0007669"/>
    <property type="project" value="UniProtKB-EC"/>
</dbReference>
<evidence type="ECO:0000256" key="14">
    <source>
        <dbReference type="ARBA" id="ARBA00023235"/>
    </source>
</evidence>
<dbReference type="STRING" id="1408657.A0A0W4ZLB5"/>
<evidence type="ECO:0000256" key="16">
    <source>
        <dbReference type="ARBA" id="ARBA00023306"/>
    </source>
</evidence>
<evidence type="ECO:0000256" key="18">
    <source>
        <dbReference type="ARBA" id="ARBA00044969"/>
    </source>
</evidence>
<dbReference type="Gene3D" id="3.40.50.300">
    <property type="entry name" value="P-loop containing nucleotide triphosphate hydrolases"/>
    <property type="match status" value="3"/>
</dbReference>
<keyword evidence="26" id="KW-1185">Reference proteome</keyword>
<comment type="catalytic activity">
    <reaction evidence="22">
        <text>ATP + H2O = ADP + phosphate + H(+)</text>
        <dbReference type="Rhea" id="RHEA:13065"/>
        <dbReference type="ChEBI" id="CHEBI:15377"/>
        <dbReference type="ChEBI" id="CHEBI:15378"/>
        <dbReference type="ChEBI" id="CHEBI:30616"/>
        <dbReference type="ChEBI" id="CHEBI:43474"/>
        <dbReference type="ChEBI" id="CHEBI:456216"/>
        <dbReference type="EC" id="5.6.2.3"/>
    </reaction>
</comment>
<dbReference type="GO" id="GO:0034085">
    <property type="term" value="P:establishment of sister chromatid cohesion"/>
    <property type="evidence" value="ECO:0007669"/>
    <property type="project" value="EnsemblFungi"/>
</dbReference>
<comment type="function">
    <text evidence="21">ATP-dependent DNA helicase important for chromosome transmission and normal cell cycle progression in G(2)/M. May have a role in changing DNA topology to allow the loading of proteins involved in maintaining sister chromatid cohesion in the vicinity of the centromeres. Has a specific role in chromosome segregation during meiosis II.</text>
</comment>
<keyword evidence="16" id="KW-0131">Cell cycle</keyword>
<keyword evidence="9" id="KW-0347">Helicase</keyword>
<evidence type="ECO:0000256" key="15">
    <source>
        <dbReference type="ARBA" id="ARBA00023242"/>
    </source>
</evidence>
<gene>
    <name evidence="25" type="ORF">T551_02352</name>
</gene>
<evidence type="ECO:0000256" key="2">
    <source>
        <dbReference type="ARBA" id="ARBA00004123"/>
    </source>
</evidence>
<dbReference type="GO" id="GO:0051536">
    <property type="term" value="F:iron-sulfur cluster binding"/>
    <property type="evidence" value="ECO:0007669"/>
    <property type="project" value="UniProtKB-KW"/>
</dbReference>
<evidence type="ECO:0000313" key="26">
    <source>
        <dbReference type="Proteomes" id="UP000053447"/>
    </source>
</evidence>
<proteinExistence type="inferred from homology"/>
<dbReference type="InterPro" id="IPR014013">
    <property type="entry name" value="Helic_SF1/SF2_ATP-bd_DinG/Rad3"/>
</dbReference>
<dbReference type="VEuPathDB" id="FungiDB:T551_02352"/>
<dbReference type="PANTHER" id="PTHR11472">
    <property type="entry name" value="DNA REPAIR DEAD HELICASE RAD3/XP-D SUBFAMILY MEMBER"/>
    <property type="match status" value="1"/>
</dbReference>
<keyword evidence="8" id="KW-0378">Hydrolase</keyword>
<evidence type="ECO:0000256" key="13">
    <source>
        <dbReference type="ARBA" id="ARBA00023125"/>
    </source>
</evidence>
<dbReference type="SMART" id="SM00488">
    <property type="entry name" value="DEXDc2"/>
    <property type="match status" value="1"/>
</dbReference>
<accession>A0A0W4ZLB5</accession>
<dbReference type="OrthoDB" id="267079at2759"/>
<comment type="cofactor">
    <cofactor evidence="1">
        <name>[4Fe-4S] cluster</name>
        <dbReference type="ChEBI" id="CHEBI:49883"/>
    </cofactor>
</comment>
<feature type="domain" description="Helicase ATP-binding" evidence="24">
    <location>
        <begin position="3"/>
        <end position="407"/>
    </location>
</feature>
<evidence type="ECO:0000256" key="17">
    <source>
        <dbReference type="ARBA" id="ARBA00029709"/>
    </source>
</evidence>
<evidence type="ECO:0000256" key="22">
    <source>
        <dbReference type="ARBA" id="ARBA00048954"/>
    </source>
</evidence>